<dbReference type="KEGG" id="gacu:117532573"/>
<keyword evidence="11" id="KW-1185">Reference proteome</keyword>
<evidence type="ECO:0000259" key="10">
    <source>
        <dbReference type="PROSITE" id="PS50262"/>
    </source>
</evidence>
<evidence type="ECO:0000256" key="2">
    <source>
        <dbReference type="ARBA" id="ARBA00022692"/>
    </source>
</evidence>
<dbReference type="PROSITE" id="PS50262">
    <property type="entry name" value="G_PROTEIN_RECEP_F1_2"/>
    <property type="match status" value="1"/>
</dbReference>
<feature type="transmembrane region" description="Helical" evidence="9">
    <location>
        <begin position="291"/>
        <end position="314"/>
    </location>
</feature>
<evidence type="ECO:0000256" key="1">
    <source>
        <dbReference type="ARBA" id="ARBA00004141"/>
    </source>
</evidence>
<comment type="subcellular location">
    <subcellularLocation>
        <location evidence="1">Membrane</location>
        <topology evidence="1">Multi-pass membrane protein</topology>
    </subcellularLocation>
</comment>
<evidence type="ECO:0000313" key="11">
    <source>
        <dbReference type="Proteomes" id="UP000515161"/>
    </source>
</evidence>
<feature type="transmembrane region" description="Helical" evidence="9">
    <location>
        <begin position="55"/>
        <end position="77"/>
    </location>
</feature>
<dbReference type="Gene3D" id="1.20.1070.10">
    <property type="entry name" value="Rhodopsin 7-helix transmembrane proteins"/>
    <property type="match status" value="1"/>
</dbReference>
<evidence type="ECO:0000256" key="9">
    <source>
        <dbReference type="SAM" id="Phobius"/>
    </source>
</evidence>
<dbReference type="GeneID" id="117532573"/>
<evidence type="ECO:0000313" key="12">
    <source>
        <dbReference type="RefSeq" id="XP_034051804.1"/>
    </source>
</evidence>
<dbReference type="GO" id="GO:0007200">
    <property type="term" value="P:phospholipase C-activating G protein-coupled receptor signaling pathway"/>
    <property type="evidence" value="ECO:0007669"/>
    <property type="project" value="TreeGrafter"/>
</dbReference>
<evidence type="ECO:0000256" key="4">
    <source>
        <dbReference type="ARBA" id="ARBA00023040"/>
    </source>
</evidence>
<dbReference type="SUPFAM" id="SSF81321">
    <property type="entry name" value="Family A G protein-coupled receptor-like"/>
    <property type="match status" value="1"/>
</dbReference>
<keyword evidence="7" id="KW-0325">Glycoprotein</keyword>
<evidence type="ECO:0000256" key="8">
    <source>
        <dbReference type="ARBA" id="ARBA00023224"/>
    </source>
</evidence>
<evidence type="ECO:0000256" key="6">
    <source>
        <dbReference type="ARBA" id="ARBA00023170"/>
    </source>
</evidence>
<dbReference type="GO" id="GO:0035025">
    <property type="term" value="P:positive regulation of Rho protein signal transduction"/>
    <property type="evidence" value="ECO:0007669"/>
    <property type="project" value="TreeGrafter"/>
</dbReference>
<keyword evidence="6 12" id="KW-0675">Receptor</keyword>
<evidence type="ECO:0000256" key="5">
    <source>
        <dbReference type="ARBA" id="ARBA00023136"/>
    </source>
</evidence>
<keyword evidence="8" id="KW-0807">Transducer</keyword>
<dbReference type="OrthoDB" id="6086428at2759"/>
<dbReference type="Pfam" id="PF00001">
    <property type="entry name" value="7tm_1"/>
    <property type="match status" value="1"/>
</dbReference>
<accession>A0A6P8SM68</accession>
<dbReference type="GO" id="GO:0005886">
    <property type="term" value="C:plasma membrane"/>
    <property type="evidence" value="ECO:0007669"/>
    <property type="project" value="TreeGrafter"/>
</dbReference>
<dbReference type="RefSeq" id="XP_034051804.1">
    <property type="nucleotide sequence ID" value="XM_034195913.1"/>
</dbReference>
<evidence type="ECO:0000256" key="7">
    <source>
        <dbReference type="ARBA" id="ARBA00023180"/>
    </source>
</evidence>
<keyword evidence="2 9" id="KW-0812">Transmembrane</keyword>
<dbReference type="InterPro" id="IPR000276">
    <property type="entry name" value="GPCR_Rhodpsn"/>
</dbReference>
<gene>
    <name evidence="12" type="primary">LOC117532573</name>
</gene>
<sequence length="320" mass="36880">MELHARRHGSSHSFPPSRRCLCCITRNFLQIGMVCNITNTTYTTNSTCRVDTLEGLAYCPVFLLGFFLNAAALRAFFAKRESWTDTHIYMLNLAIADSTLILFLPLRIYNAFICLPVNHVCSFLIFTHYINMYASILTTTAISVQRYLVIRFPLQARSWQKKKEVAFAVCLILWGLILTISAIFHKDNHPEKLLTCYERCKNIHLSPVFIVIMVVCGYLAPLLIVVFCSSRIISILLKVDDKSEEKKRTIGIVTANMIVFIFCYTPIHVGFVVNYEPPVNWQFERLPVHVYLHVAEWIASTNCCFDSVSYSFLLKRFFRK</sequence>
<feature type="transmembrane region" description="Helical" evidence="9">
    <location>
        <begin position="165"/>
        <end position="185"/>
    </location>
</feature>
<keyword evidence="5 9" id="KW-0472">Membrane</keyword>
<proteinExistence type="predicted"/>
<dbReference type="InParanoid" id="A0A6P8SM68"/>
<dbReference type="PANTHER" id="PTHR24232">
    <property type="entry name" value="G-PROTEIN COUPLED RECEPTOR"/>
    <property type="match status" value="1"/>
</dbReference>
<keyword evidence="3 9" id="KW-1133">Transmembrane helix</keyword>
<dbReference type="PANTHER" id="PTHR24232:SF101">
    <property type="entry name" value="G-PROTEIN COUPLED RECEPTOR 35-LIKE"/>
    <property type="match status" value="1"/>
</dbReference>
<name>A0A6P8SM68_GYMAC</name>
<dbReference type="InterPro" id="IPR017452">
    <property type="entry name" value="GPCR_Rhodpsn_7TM"/>
</dbReference>
<reference evidence="12" key="1">
    <citation type="submission" date="2025-08" db="UniProtKB">
        <authorList>
            <consortium name="RefSeq"/>
        </authorList>
    </citation>
    <scope>IDENTIFICATION</scope>
</reference>
<evidence type="ECO:0000256" key="3">
    <source>
        <dbReference type="ARBA" id="ARBA00022989"/>
    </source>
</evidence>
<feature type="transmembrane region" description="Helical" evidence="9">
    <location>
        <begin position="249"/>
        <end position="271"/>
    </location>
</feature>
<dbReference type="GO" id="GO:0004930">
    <property type="term" value="F:G protein-coupled receptor activity"/>
    <property type="evidence" value="ECO:0007669"/>
    <property type="project" value="UniProtKB-KW"/>
</dbReference>
<feature type="transmembrane region" description="Helical" evidence="9">
    <location>
        <begin position="122"/>
        <end position="144"/>
    </location>
</feature>
<organism evidence="11 12">
    <name type="scientific">Gymnodraco acuticeps</name>
    <name type="common">Antarctic dragonfish</name>
    <dbReference type="NCBI Taxonomy" id="8218"/>
    <lineage>
        <taxon>Eukaryota</taxon>
        <taxon>Metazoa</taxon>
        <taxon>Chordata</taxon>
        <taxon>Craniata</taxon>
        <taxon>Vertebrata</taxon>
        <taxon>Euteleostomi</taxon>
        <taxon>Actinopterygii</taxon>
        <taxon>Neopterygii</taxon>
        <taxon>Teleostei</taxon>
        <taxon>Neoteleostei</taxon>
        <taxon>Acanthomorphata</taxon>
        <taxon>Eupercaria</taxon>
        <taxon>Perciformes</taxon>
        <taxon>Notothenioidei</taxon>
        <taxon>Bathydraconidae</taxon>
        <taxon>Gymnodraco</taxon>
    </lineage>
</organism>
<dbReference type="PRINTS" id="PR00237">
    <property type="entry name" value="GPCRRHODOPSN"/>
</dbReference>
<keyword evidence="4" id="KW-0297">G-protein coupled receptor</keyword>
<protein>
    <submittedName>
        <fullName evidence="12">G-protein coupled receptor 35</fullName>
    </submittedName>
</protein>
<dbReference type="Proteomes" id="UP000515161">
    <property type="component" value="Unplaced"/>
</dbReference>
<dbReference type="AlphaFoldDB" id="A0A6P8SM68"/>
<feature type="transmembrane region" description="Helical" evidence="9">
    <location>
        <begin position="205"/>
        <end position="228"/>
    </location>
</feature>
<feature type="domain" description="G-protein coupled receptors family 1 profile" evidence="10">
    <location>
        <begin position="68"/>
        <end position="310"/>
    </location>
</feature>
<feature type="transmembrane region" description="Helical" evidence="9">
    <location>
        <begin position="89"/>
        <end position="110"/>
    </location>
</feature>